<dbReference type="AlphaFoldDB" id="A0A914Y1L6"/>
<dbReference type="WBParaSite" id="PSU_v2.g12676.t1">
    <property type="protein sequence ID" value="PSU_v2.g12676.t1"/>
    <property type="gene ID" value="PSU_v2.g12676"/>
</dbReference>
<reference evidence="2" key="1">
    <citation type="submission" date="2022-11" db="UniProtKB">
        <authorList>
            <consortium name="WormBaseParasite"/>
        </authorList>
    </citation>
    <scope>IDENTIFICATION</scope>
</reference>
<organism evidence="1 2">
    <name type="scientific">Panagrolaimus superbus</name>
    <dbReference type="NCBI Taxonomy" id="310955"/>
    <lineage>
        <taxon>Eukaryota</taxon>
        <taxon>Metazoa</taxon>
        <taxon>Ecdysozoa</taxon>
        <taxon>Nematoda</taxon>
        <taxon>Chromadorea</taxon>
        <taxon>Rhabditida</taxon>
        <taxon>Tylenchina</taxon>
        <taxon>Panagrolaimomorpha</taxon>
        <taxon>Panagrolaimoidea</taxon>
        <taxon>Panagrolaimidae</taxon>
        <taxon>Panagrolaimus</taxon>
    </lineage>
</organism>
<protein>
    <submittedName>
        <fullName evidence="2">Uncharacterized protein</fullName>
    </submittedName>
</protein>
<name>A0A914Y1L6_9BILA</name>
<keyword evidence="1" id="KW-1185">Reference proteome</keyword>
<accession>A0A914Y1L6</accession>
<proteinExistence type="predicted"/>
<dbReference type="Proteomes" id="UP000887577">
    <property type="component" value="Unplaced"/>
</dbReference>
<evidence type="ECO:0000313" key="2">
    <source>
        <dbReference type="WBParaSite" id="PSU_v2.g12676.t1"/>
    </source>
</evidence>
<sequence length="215" mass="24317">MLNPKKITFEAAPQKSALTPQQLDFHKYNLEAQQKYSKIIQQVEKNQKLISEWIKNGTIKASKVQAGIEKAKANGKSLSPEALQKVFEQGQVVQSNISNYLKVLAKQDSENCQKVDSTNDNNNVETKEAQIIEEEYEVQQQPPKSVSESPKELNPSTLIQLLEEVKLADKQEKPKESDSKLTEELMKAQKQIKFYKKLAADQAESIKKYGIGKIP</sequence>
<evidence type="ECO:0000313" key="1">
    <source>
        <dbReference type="Proteomes" id="UP000887577"/>
    </source>
</evidence>